<dbReference type="PANTHER" id="PTHR32026:SF10">
    <property type="entry name" value="METHYLTRANSFERASE-LIKE PROTEIN 24-RELATED"/>
    <property type="match status" value="1"/>
</dbReference>
<organism evidence="2 3">
    <name type="scientific">Scytalidium lignicola</name>
    <name type="common">Hyphomycete</name>
    <dbReference type="NCBI Taxonomy" id="5539"/>
    <lineage>
        <taxon>Eukaryota</taxon>
        <taxon>Fungi</taxon>
        <taxon>Dikarya</taxon>
        <taxon>Ascomycota</taxon>
        <taxon>Pezizomycotina</taxon>
        <taxon>Leotiomycetes</taxon>
        <taxon>Leotiomycetes incertae sedis</taxon>
        <taxon>Scytalidium</taxon>
    </lineage>
</organism>
<evidence type="ECO:0000313" key="2">
    <source>
        <dbReference type="EMBL" id="RFU32158.1"/>
    </source>
</evidence>
<evidence type="ECO:0000259" key="1">
    <source>
        <dbReference type="Pfam" id="PF05050"/>
    </source>
</evidence>
<evidence type="ECO:0000313" key="3">
    <source>
        <dbReference type="Proteomes" id="UP000258309"/>
    </source>
</evidence>
<gene>
    <name evidence="2" type="ORF">B7463_g4147</name>
</gene>
<comment type="caution">
    <text evidence="2">The sequence shown here is derived from an EMBL/GenBank/DDBJ whole genome shotgun (WGS) entry which is preliminary data.</text>
</comment>
<reference evidence="2 3" key="1">
    <citation type="submission" date="2018-05" db="EMBL/GenBank/DDBJ databases">
        <title>Draft genome sequence of Scytalidium lignicola DSM 105466, a ubiquitous saprotrophic fungus.</title>
        <authorList>
            <person name="Buettner E."/>
            <person name="Gebauer A.M."/>
            <person name="Hofrichter M."/>
            <person name="Liers C."/>
            <person name="Kellner H."/>
        </authorList>
    </citation>
    <scope>NUCLEOTIDE SEQUENCE [LARGE SCALE GENOMIC DNA]</scope>
    <source>
        <strain evidence="2 3">DSM 105466</strain>
    </source>
</reference>
<dbReference type="OMA" id="PRCTEYV"/>
<dbReference type="Pfam" id="PF05050">
    <property type="entry name" value="Methyltransf_21"/>
    <property type="match status" value="1"/>
</dbReference>
<name>A0A3E2HFF3_SCYLI</name>
<feature type="non-terminal residue" evidence="2">
    <location>
        <position position="264"/>
    </location>
</feature>
<feature type="non-terminal residue" evidence="2">
    <location>
        <position position="1"/>
    </location>
</feature>
<dbReference type="STRING" id="5539.A0A3E2HFF3"/>
<keyword evidence="3" id="KW-1185">Reference proteome</keyword>
<dbReference type="OrthoDB" id="10006218at2759"/>
<dbReference type="AlphaFoldDB" id="A0A3E2HFF3"/>
<proteinExistence type="predicted"/>
<dbReference type="PANTHER" id="PTHR32026">
    <property type="entry name" value="METHYLTRANSFERASE-LIKE PROTEIN 24"/>
    <property type="match status" value="1"/>
</dbReference>
<dbReference type="InterPro" id="IPR006342">
    <property type="entry name" value="FkbM_mtfrase"/>
</dbReference>
<accession>A0A3E2HFF3</accession>
<sequence>MPSSASSAVKMAMQRSERLWQKTVMQRHEYMNKFGDVGFFPAVTGQTYFAYPYSIWDLIPASFNCPVEIERIGRMGDGGKWVCGVQNESSFEQELLTRTNCRVWGYDYSVNDFGPVLDESNRQRTSFMQAGIAGQSSPNSVPPFFSIMDIMAMNGHDYIDLLKIDIEFAEFEALAAMDDALPSNHEFPIGQILIELHLSQPSDITLTRFLSWWEALENRGFRPAWTEPNLMVVTLRAEDLMPRCAEYTLLNARDHRNKIYNEGR</sequence>
<protein>
    <recommendedName>
        <fullName evidence="1">Methyltransferase FkbM domain-containing protein</fullName>
    </recommendedName>
</protein>
<dbReference type="EMBL" id="NCSJ02000060">
    <property type="protein sequence ID" value="RFU32158.1"/>
    <property type="molecule type" value="Genomic_DNA"/>
</dbReference>
<dbReference type="Proteomes" id="UP000258309">
    <property type="component" value="Unassembled WGS sequence"/>
</dbReference>
<feature type="domain" description="Methyltransferase FkbM" evidence="1">
    <location>
        <begin position="146"/>
        <end position="222"/>
    </location>
</feature>
<dbReference type="InterPro" id="IPR026913">
    <property type="entry name" value="METTL24"/>
</dbReference>